<name>A0A7Z0J856_9ACTN</name>
<dbReference type="Gene3D" id="3.40.50.1820">
    <property type="entry name" value="alpha/beta hydrolase"/>
    <property type="match status" value="1"/>
</dbReference>
<dbReference type="InterPro" id="IPR051044">
    <property type="entry name" value="MAG_DAG_Lipase"/>
</dbReference>
<evidence type="ECO:0000313" key="4">
    <source>
        <dbReference type="Proteomes" id="UP000572051"/>
    </source>
</evidence>
<gene>
    <name evidence="3" type="ORF">HNR10_000629</name>
</gene>
<dbReference type="RefSeq" id="WP_179820684.1">
    <property type="nucleotide sequence ID" value="NZ_JACCFS010000001.1"/>
</dbReference>
<comment type="caution">
    <text evidence="3">The sequence shown here is derived from an EMBL/GenBank/DDBJ whole genome shotgun (WGS) entry which is preliminary data.</text>
</comment>
<reference evidence="3 4" key="1">
    <citation type="submission" date="2020-07" db="EMBL/GenBank/DDBJ databases">
        <title>Sequencing the genomes of 1000 actinobacteria strains.</title>
        <authorList>
            <person name="Klenk H.-P."/>
        </authorList>
    </citation>
    <scope>NUCLEOTIDE SEQUENCE [LARGE SCALE GENOMIC DNA]</scope>
    <source>
        <strain evidence="3 4">DSM 44442</strain>
    </source>
</reference>
<feature type="region of interest" description="Disordered" evidence="1">
    <location>
        <begin position="282"/>
        <end position="313"/>
    </location>
</feature>
<dbReference type="PANTHER" id="PTHR11614">
    <property type="entry name" value="PHOSPHOLIPASE-RELATED"/>
    <property type="match status" value="1"/>
</dbReference>
<keyword evidence="4" id="KW-1185">Reference proteome</keyword>
<dbReference type="Proteomes" id="UP000572051">
    <property type="component" value="Unassembled WGS sequence"/>
</dbReference>
<accession>A0A7Z0J856</accession>
<dbReference type="GO" id="GO:0016787">
    <property type="term" value="F:hydrolase activity"/>
    <property type="evidence" value="ECO:0007669"/>
    <property type="project" value="UniProtKB-KW"/>
</dbReference>
<dbReference type="AlphaFoldDB" id="A0A7Z0J856"/>
<evidence type="ECO:0000256" key="1">
    <source>
        <dbReference type="SAM" id="MobiDB-lite"/>
    </source>
</evidence>
<dbReference type="EMBL" id="JACCFS010000001">
    <property type="protein sequence ID" value="NYJ32748.1"/>
    <property type="molecule type" value="Genomic_DNA"/>
</dbReference>
<dbReference type="InterPro" id="IPR022742">
    <property type="entry name" value="Hydrolase_4"/>
</dbReference>
<protein>
    <submittedName>
        <fullName evidence="3">Alpha-beta hydrolase superfamily lysophospholipase</fullName>
    </submittedName>
</protein>
<organism evidence="3 4">
    <name type="scientific">Nocardiopsis aegyptia</name>
    <dbReference type="NCBI Taxonomy" id="220378"/>
    <lineage>
        <taxon>Bacteria</taxon>
        <taxon>Bacillati</taxon>
        <taxon>Actinomycetota</taxon>
        <taxon>Actinomycetes</taxon>
        <taxon>Streptosporangiales</taxon>
        <taxon>Nocardiopsidaceae</taxon>
        <taxon>Nocardiopsis</taxon>
    </lineage>
</organism>
<sequence length="313" mass="33604">MFTLTGRDGLTIHVHEWVPEAPVRGVVQISHGMGEHAARYAPLAAALNAHGYAVYADDHRGHGLSMHDGPGELGDNGWNLLVDDMAALSREVGARHPDLPLVLVAHSLGSFAAQQYLLDHPGLADGVALCGTTAVDLLLSRLVESGAADTMAYFNAAFEPLRTEADWLSRDESQVDAYVADPLCGFGLTDTSTGLLLTAAFERLGDPSGAPDDLPLYILVGDRDPLNQGLEFSDALVDRYRRAGVADLTYRVYEGARHELFNETNREEVFAELIEWIDRVTSDDVPEPGASEPTVPAGKAVAGPEPVQDDPCP</sequence>
<feature type="domain" description="Serine aminopeptidase S33" evidence="2">
    <location>
        <begin position="22"/>
        <end position="265"/>
    </location>
</feature>
<dbReference type="SUPFAM" id="SSF53474">
    <property type="entry name" value="alpha/beta-Hydrolases"/>
    <property type="match status" value="1"/>
</dbReference>
<evidence type="ECO:0000313" key="3">
    <source>
        <dbReference type="EMBL" id="NYJ32748.1"/>
    </source>
</evidence>
<dbReference type="Pfam" id="PF12146">
    <property type="entry name" value="Hydrolase_4"/>
    <property type="match status" value="1"/>
</dbReference>
<proteinExistence type="predicted"/>
<dbReference type="InterPro" id="IPR029058">
    <property type="entry name" value="AB_hydrolase_fold"/>
</dbReference>
<keyword evidence="3" id="KW-0378">Hydrolase</keyword>
<evidence type="ECO:0000259" key="2">
    <source>
        <dbReference type="Pfam" id="PF12146"/>
    </source>
</evidence>